<dbReference type="Proteomes" id="UP000682134">
    <property type="component" value="Unassembled WGS sequence"/>
</dbReference>
<sequence>MKRYRNSIILLVIAVITLGTFYVRVGLSASNLPEIYIKNEYGDKNEASPILLSSIYSKGSRSEPVSITQKGSSYSSQKSFIDQLEPVDFNLEKLNKLQKEERQFMRGKKDSNGFYIENNFIVYGRMDYSYDSNHQVSGIHFKIYTLDKKNNETQSFDIPAPLNGSYSYINITDVQVIGKELKIITSGYSNKSFTAIQEYSINLVKKEVVNHSTIVQGQNEVNGIRNDISGPQEVDVTEPKNYEVATKVVTKETVGVDGNQPSSKELSSNVMVYNLKTNQIETPKMSQEKINKLAHSTRLFQQGDIVYSITQDDKGMDVLKYNLKLQKIVSEQRFLNSSFGTNSVNDFKIKNDKLYVVSTKNIDNSLPSIMVVDLQTNKPIYKGRVVIKNNNNKDMKDNMVKLFSNNIYIN</sequence>
<proteinExistence type="predicted"/>
<keyword evidence="2" id="KW-1185">Reference proteome</keyword>
<dbReference type="SUPFAM" id="SSF69322">
    <property type="entry name" value="Tricorn protease domain 2"/>
    <property type="match status" value="1"/>
</dbReference>
<gene>
    <name evidence="1" type="ORF">J5Y03_16830</name>
</gene>
<evidence type="ECO:0000313" key="2">
    <source>
        <dbReference type="Proteomes" id="UP000682134"/>
    </source>
</evidence>
<dbReference type="RefSeq" id="WP_209407165.1">
    <property type="nucleotide sequence ID" value="NZ_JAGIYQ010000015.1"/>
</dbReference>
<reference evidence="1" key="1">
    <citation type="submission" date="2021-04" db="EMBL/GenBank/DDBJ databases">
        <title>Genome seq and assembly of Bacillus sp.</title>
        <authorList>
            <person name="Chhetri G."/>
        </authorList>
    </citation>
    <scope>NUCLEOTIDE SEQUENCE</scope>
    <source>
        <strain evidence="1">RG28</strain>
    </source>
</reference>
<dbReference type="EMBL" id="JAGIYQ010000015">
    <property type="protein sequence ID" value="MBP0726824.1"/>
    <property type="molecule type" value="Genomic_DNA"/>
</dbReference>
<comment type="caution">
    <text evidence="1">The sequence shown here is derived from an EMBL/GenBank/DDBJ whole genome shotgun (WGS) entry which is preliminary data.</text>
</comment>
<accession>A0A940NR95</accession>
<protein>
    <submittedName>
        <fullName evidence="1">Uncharacterized protein</fullName>
    </submittedName>
</protein>
<evidence type="ECO:0000313" key="1">
    <source>
        <dbReference type="EMBL" id="MBP0726824.1"/>
    </source>
</evidence>
<organism evidence="1 2">
    <name type="scientific">Gottfriedia endophytica</name>
    <dbReference type="NCBI Taxonomy" id="2820819"/>
    <lineage>
        <taxon>Bacteria</taxon>
        <taxon>Bacillati</taxon>
        <taxon>Bacillota</taxon>
        <taxon>Bacilli</taxon>
        <taxon>Bacillales</taxon>
        <taxon>Bacillaceae</taxon>
        <taxon>Gottfriedia</taxon>
    </lineage>
</organism>
<name>A0A940NR95_9BACI</name>
<dbReference type="AlphaFoldDB" id="A0A940NR95"/>